<evidence type="ECO:0000256" key="2">
    <source>
        <dbReference type="ARBA" id="ARBA00023125"/>
    </source>
</evidence>
<dbReference type="InterPro" id="IPR000835">
    <property type="entry name" value="HTH_MarR-typ"/>
</dbReference>
<accession>A0A139R6U5</accession>
<evidence type="ECO:0000256" key="3">
    <source>
        <dbReference type="ARBA" id="ARBA00023163"/>
    </source>
</evidence>
<organism evidence="6 9">
    <name type="scientific">Streptococcus gallolyticus</name>
    <dbReference type="NCBI Taxonomy" id="315405"/>
    <lineage>
        <taxon>Bacteria</taxon>
        <taxon>Bacillati</taxon>
        <taxon>Bacillota</taxon>
        <taxon>Bacilli</taxon>
        <taxon>Lactobacillales</taxon>
        <taxon>Streptococcaceae</taxon>
        <taxon>Streptococcus</taxon>
    </lineage>
</organism>
<proteinExistence type="predicted"/>
<evidence type="ECO:0000256" key="1">
    <source>
        <dbReference type="ARBA" id="ARBA00023015"/>
    </source>
</evidence>
<evidence type="ECO:0000313" key="8">
    <source>
        <dbReference type="Proteomes" id="UP000070198"/>
    </source>
</evidence>
<keyword evidence="1" id="KW-0805">Transcription regulation</keyword>
<dbReference type="SMART" id="SM00347">
    <property type="entry name" value="HTH_MARR"/>
    <property type="match status" value="1"/>
</dbReference>
<keyword evidence="3" id="KW-0804">Transcription</keyword>
<dbReference type="InterPro" id="IPR036388">
    <property type="entry name" value="WH-like_DNA-bd_sf"/>
</dbReference>
<reference evidence="7" key="2">
    <citation type="submission" date="2016-10" db="EMBL/GenBank/DDBJ databases">
        <authorList>
            <person name="de Groot N.N."/>
        </authorList>
    </citation>
    <scope>NUCLEOTIDE SEQUENCE [LARGE SCALE GENOMIC DNA]</scope>
    <source>
        <strain evidence="7">LMG 15572</strain>
    </source>
</reference>
<feature type="domain" description="HTH marR-type" evidence="4">
    <location>
        <begin position="1"/>
        <end position="133"/>
    </location>
</feature>
<evidence type="ECO:0000259" key="4">
    <source>
        <dbReference type="PROSITE" id="PS50995"/>
    </source>
</evidence>
<dbReference type="RefSeq" id="WP_009854505.1">
    <property type="nucleotide sequence ID" value="NZ_CP054015.1"/>
</dbReference>
<dbReference type="EMBL" id="LQXV01000059">
    <property type="protein sequence ID" value="KXU10453.1"/>
    <property type="molecule type" value="Genomic_DNA"/>
</dbReference>
<dbReference type="Proteomes" id="UP000071927">
    <property type="component" value="Unassembled WGS sequence"/>
</dbReference>
<keyword evidence="2 7" id="KW-0238">DNA-binding</keyword>
<reference evidence="10" key="3">
    <citation type="submission" date="2016-10" db="EMBL/GenBank/DDBJ databases">
        <authorList>
            <person name="Varghese N."/>
            <person name="Submissions S."/>
        </authorList>
    </citation>
    <scope>NUCLEOTIDE SEQUENCE [LARGE SCALE GENOMIC DNA]</scope>
    <source>
        <strain evidence="10">LMG 15572</strain>
    </source>
</reference>
<dbReference type="Proteomes" id="UP000183629">
    <property type="component" value="Unassembled WGS sequence"/>
</dbReference>
<dbReference type="EMBL" id="FPBN01000003">
    <property type="protein sequence ID" value="SFU58504.1"/>
    <property type="molecule type" value="Genomic_DNA"/>
</dbReference>
<gene>
    <name evidence="7" type="ORF">SAMN05660328_10331</name>
    <name evidence="5" type="ORF">SGADD02_01216</name>
    <name evidence="6" type="ORF">SGADD03_00171</name>
</gene>
<dbReference type="Pfam" id="PF01047">
    <property type="entry name" value="MarR"/>
    <property type="match status" value="1"/>
</dbReference>
<dbReference type="Proteomes" id="UP000070198">
    <property type="component" value="Unassembled WGS sequence"/>
</dbReference>
<reference evidence="8 9" key="1">
    <citation type="submission" date="2016-01" db="EMBL/GenBank/DDBJ databases">
        <title>Highly variable Streptococcus oralis are common among viridans streptococci isolated from primates.</title>
        <authorList>
            <person name="Denapaite D."/>
            <person name="Rieger M."/>
            <person name="Koendgen S."/>
            <person name="Brueckner R."/>
            <person name="Ochigava I."/>
            <person name="Kappeler P."/>
            <person name="Maetz-Rensing K."/>
            <person name="Leendertz F."/>
            <person name="Hakenbeck R."/>
        </authorList>
    </citation>
    <scope>NUCLEOTIDE SEQUENCE [LARGE SCALE GENOMIC DNA]</scope>
    <source>
        <strain evidence="5 8">DD02</strain>
        <strain evidence="6 9">DD03</strain>
    </source>
</reference>
<evidence type="ECO:0000313" key="9">
    <source>
        <dbReference type="Proteomes" id="UP000071927"/>
    </source>
</evidence>
<dbReference type="Gene3D" id="1.10.10.10">
    <property type="entry name" value="Winged helix-like DNA-binding domain superfamily/Winged helix DNA-binding domain"/>
    <property type="match status" value="1"/>
</dbReference>
<dbReference type="PANTHER" id="PTHR42756">
    <property type="entry name" value="TRANSCRIPTIONAL REGULATOR, MARR"/>
    <property type="match status" value="1"/>
</dbReference>
<dbReference type="EMBL" id="LQOF01000285">
    <property type="protein sequence ID" value="KXT67811.1"/>
    <property type="molecule type" value="Genomic_DNA"/>
</dbReference>
<evidence type="ECO:0000313" key="7">
    <source>
        <dbReference type="EMBL" id="SFU58504.1"/>
    </source>
</evidence>
<dbReference type="InterPro" id="IPR036390">
    <property type="entry name" value="WH_DNA-bd_sf"/>
</dbReference>
<name>A0A139R6U5_9STRE</name>
<dbReference type="PATRIC" id="fig|315405.11.peg.1458"/>
<dbReference type="PANTHER" id="PTHR42756:SF1">
    <property type="entry name" value="TRANSCRIPTIONAL REPRESSOR OF EMRAB OPERON"/>
    <property type="match status" value="1"/>
</dbReference>
<evidence type="ECO:0000313" key="10">
    <source>
        <dbReference type="Proteomes" id="UP000183629"/>
    </source>
</evidence>
<dbReference type="GO" id="GO:0003677">
    <property type="term" value="F:DNA binding"/>
    <property type="evidence" value="ECO:0007669"/>
    <property type="project" value="UniProtKB-KW"/>
</dbReference>
<dbReference type="PROSITE" id="PS01117">
    <property type="entry name" value="HTH_MARR_1"/>
    <property type="match status" value="1"/>
</dbReference>
<dbReference type="InterPro" id="IPR023187">
    <property type="entry name" value="Tscrpt_reg_MarR-type_CS"/>
</dbReference>
<protein>
    <submittedName>
        <fullName evidence="7">DNA-binding transcriptional regulator, MarR family</fullName>
    </submittedName>
    <submittedName>
        <fullName evidence="6">Transcriptional regulator, HxlR family</fullName>
    </submittedName>
</protein>
<dbReference type="PROSITE" id="PS50995">
    <property type="entry name" value="HTH_MARR_2"/>
    <property type="match status" value="1"/>
</dbReference>
<dbReference type="GeneID" id="57920236"/>
<dbReference type="SUPFAM" id="SSF46785">
    <property type="entry name" value="Winged helix' DNA-binding domain"/>
    <property type="match status" value="1"/>
</dbReference>
<dbReference type="AlphaFoldDB" id="A0A139R6U5"/>
<dbReference type="GO" id="GO:0003700">
    <property type="term" value="F:DNA-binding transcription factor activity"/>
    <property type="evidence" value="ECO:0007669"/>
    <property type="project" value="InterPro"/>
</dbReference>
<evidence type="ECO:0000313" key="5">
    <source>
        <dbReference type="EMBL" id="KXT67811.1"/>
    </source>
</evidence>
<dbReference type="PRINTS" id="PR00598">
    <property type="entry name" value="HTHMARR"/>
</dbReference>
<sequence length="144" mass="16333">MTLHYQLMRTHTALGRRIFARAQKELGLSSGQPKVLDALLENEGSDQKTLAKLCEIEQATLGNIIMRMEENGLVERRQKAGNRRSFYVYLTEHGKTVAEQMKVIFDEEDTNALQLLSKDEQQLAEELLDKIWQGINNISGGDKA</sequence>
<keyword evidence="10" id="KW-1185">Reference proteome</keyword>
<evidence type="ECO:0000313" key="6">
    <source>
        <dbReference type="EMBL" id="KXU10453.1"/>
    </source>
</evidence>